<proteinExistence type="predicted"/>
<gene>
    <name evidence="1" type="ORF">HPB50_021911</name>
</gene>
<protein>
    <submittedName>
        <fullName evidence="1">Uncharacterized protein</fullName>
    </submittedName>
</protein>
<comment type="caution">
    <text evidence="1">The sequence shown here is derived from an EMBL/GenBank/DDBJ whole genome shotgun (WGS) entry which is preliminary data.</text>
</comment>
<organism evidence="1 2">
    <name type="scientific">Hyalomma asiaticum</name>
    <name type="common">Tick</name>
    <dbReference type="NCBI Taxonomy" id="266040"/>
    <lineage>
        <taxon>Eukaryota</taxon>
        <taxon>Metazoa</taxon>
        <taxon>Ecdysozoa</taxon>
        <taxon>Arthropoda</taxon>
        <taxon>Chelicerata</taxon>
        <taxon>Arachnida</taxon>
        <taxon>Acari</taxon>
        <taxon>Parasitiformes</taxon>
        <taxon>Ixodida</taxon>
        <taxon>Ixodoidea</taxon>
        <taxon>Ixodidae</taxon>
        <taxon>Hyalomminae</taxon>
        <taxon>Hyalomma</taxon>
    </lineage>
</organism>
<evidence type="ECO:0000313" key="2">
    <source>
        <dbReference type="Proteomes" id="UP000821845"/>
    </source>
</evidence>
<evidence type="ECO:0000313" key="1">
    <source>
        <dbReference type="EMBL" id="KAH6939865.1"/>
    </source>
</evidence>
<keyword evidence="2" id="KW-1185">Reference proteome</keyword>
<name>A0ACB7SYX1_HYAAI</name>
<dbReference type="Proteomes" id="UP000821845">
    <property type="component" value="Chromosome 2"/>
</dbReference>
<reference evidence="1" key="1">
    <citation type="submission" date="2020-05" db="EMBL/GenBank/DDBJ databases">
        <title>Large-scale comparative analyses of tick genomes elucidate their genetic diversity and vector capacities.</title>
        <authorList>
            <person name="Jia N."/>
            <person name="Wang J."/>
            <person name="Shi W."/>
            <person name="Du L."/>
            <person name="Sun Y."/>
            <person name="Zhan W."/>
            <person name="Jiang J."/>
            <person name="Wang Q."/>
            <person name="Zhang B."/>
            <person name="Ji P."/>
            <person name="Sakyi L.B."/>
            <person name="Cui X."/>
            <person name="Yuan T."/>
            <person name="Jiang B."/>
            <person name="Yang W."/>
            <person name="Lam T.T.-Y."/>
            <person name="Chang Q."/>
            <person name="Ding S."/>
            <person name="Wang X."/>
            <person name="Zhu J."/>
            <person name="Ruan X."/>
            <person name="Zhao L."/>
            <person name="Wei J."/>
            <person name="Que T."/>
            <person name="Du C."/>
            <person name="Cheng J."/>
            <person name="Dai P."/>
            <person name="Han X."/>
            <person name="Huang E."/>
            <person name="Gao Y."/>
            <person name="Liu J."/>
            <person name="Shao H."/>
            <person name="Ye R."/>
            <person name="Li L."/>
            <person name="Wei W."/>
            <person name="Wang X."/>
            <person name="Wang C."/>
            <person name="Yang T."/>
            <person name="Huo Q."/>
            <person name="Li W."/>
            <person name="Guo W."/>
            <person name="Chen H."/>
            <person name="Zhou L."/>
            <person name="Ni X."/>
            <person name="Tian J."/>
            <person name="Zhou Y."/>
            <person name="Sheng Y."/>
            <person name="Liu T."/>
            <person name="Pan Y."/>
            <person name="Xia L."/>
            <person name="Li J."/>
            <person name="Zhao F."/>
            <person name="Cao W."/>
        </authorList>
    </citation>
    <scope>NUCLEOTIDE SEQUENCE</scope>
    <source>
        <strain evidence="1">Hyas-2018</strain>
    </source>
</reference>
<sequence>MTIFVRFLVGHKPLPGARRSVLIVRPLFYVLYVPSCSASLTANSFHHRLSLSFTGAQSAPRVLSRKSPIDRGRHRTSLAKPAHHPRQAAAAAHKSSHILRLGRRSAGCTGSRCHHGAAGRLLLNRMLACSPRAFPSFLSLAFLRGTHTPHTTAGSLRLLPPPLLMVAVVVHVRESVVARMEKLLLLPAILTLSHPAWRCAAVRTHATATHTHCASSPFDCPEGASGRARERERLGG</sequence>
<accession>A0ACB7SYX1</accession>
<dbReference type="EMBL" id="CM023482">
    <property type="protein sequence ID" value="KAH6939865.1"/>
    <property type="molecule type" value="Genomic_DNA"/>
</dbReference>